<feature type="domain" description="Antitoxin FitA-like ribbon-helix-helix" evidence="2">
    <location>
        <begin position="3"/>
        <end position="39"/>
    </location>
</feature>
<organism evidence="3">
    <name type="scientific">metagenome</name>
    <dbReference type="NCBI Taxonomy" id="256318"/>
    <lineage>
        <taxon>unclassified sequences</taxon>
        <taxon>metagenomes</taxon>
    </lineage>
</organism>
<dbReference type="InterPro" id="IPR010985">
    <property type="entry name" value="Ribbon_hlx_hlx"/>
</dbReference>
<dbReference type="EMBL" id="CZKA01000014">
    <property type="protein sequence ID" value="CUR54735.1"/>
    <property type="molecule type" value="Genomic_DNA"/>
</dbReference>
<dbReference type="Pfam" id="PF22513">
    <property type="entry name" value="FitA-like_RHH"/>
    <property type="match status" value="1"/>
</dbReference>
<accession>A0A2P2BYA1</accession>
<gene>
    <name evidence="3" type="ORF">NOCA2210085</name>
</gene>
<reference evidence="3" key="1">
    <citation type="submission" date="2015-08" db="EMBL/GenBank/DDBJ databases">
        <authorList>
            <person name="Babu N.S."/>
            <person name="Beckwith C.J."/>
            <person name="Beseler K.G."/>
            <person name="Brison A."/>
            <person name="Carone J.V."/>
            <person name="Caskin T.P."/>
            <person name="Diamond M."/>
            <person name="Durham M.E."/>
            <person name="Foxe J.M."/>
            <person name="Go M."/>
            <person name="Henderson B.A."/>
            <person name="Jones I.B."/>
            <person name="McGettigan J.A."/>
            <person name="Micheletti S.J."/>
            <person name="Nasrallah M.E."/>
            <person name="Ortiz D."/>
            <person name="Piller C.R."/>
            <person name="Privatt S.R."/>
            <person name="Schneider S.L."/>
            <person name="Sharp S."/>
            <person name="Smith T.C."/>
            <person name="Stanton J.D."/>
            <person name="Ullery H.E."/>
            <person name="Wilson R.J."/>
            <person name="Serrano M.G."/>
            <person name="Buck G."/>
            <person name="Lee V."/>
            <person name="Wang Y."/>
            <person name="Carvalho R."/>
            <person name="Voegtly L."/>
            <person name="Shi R."/>
            <person name="Duckworth R."/>
            <person name="Johnson A."/>
            <person name="Loviza R."/>
            <person name="Walstead R."/>
            <person name="Shah Z."/>
            <person name="Kiflezghi M."/>
            <person name="Wade K."/>
            <person name="Ball S.L."/>
            <person name="Bradley K.W."/>
            <person name="Asai D.J."/>
            <person name="Bowman C.A."/>
            <person name="Russell D.A."/>
            <person name="Pope W.H."/>
            <person name="Jacobs-Sera D."/>
            <person name="Hendrix R.W."/>
            <person name="Hatfull G.F."/>
        </authorList>
    </citation>
    <scope>NUCLEOTIDE SEQUENCE</scope>
</reference>
<protein>
    <recommendedName>
        <fullName evidence="2">Antitoxin FitA-like ribbon-helix-helix domain-containing protein</fullName>
    </recommendedName>
</protein>
<name>A0A2P2BYA1_9ZZZZ</name>
<dbReference type="InterPro" id="IPR013321">
    <property type="entry name" value="Arc_rbn_hlx_hlx"/>
</dbReference>
<dbReference type="Gene3D" id="1.10.1220.10">
    <property type="entry name" value="Met repressor-like"/>
    <property type="match status" value="1"/>
</dbReference>
<evidence type="ECO:0000256" key="1">
    <source>
        <dbReference type="SAM" id="MobiDB-lite"/>
    </source>
</evidence>
<dbReference type="AlphaFoldDB" id="A0A2P2BYA1"/>
<dbReference type="SUPFAM" id="SSF47598">
    <property type="entry name" value="Ribbon-helix-helix"/>
    <property type="match status" value="1"/>
</dbReference>
<dbReference type="InterPro" id="IPR053853">
    <property type="entry name" value="FitA-like_RHH"/>
</dbReference>
<evidence type="ECO:0000313" key="3">
    <source>
        <dbReference type="EMBL" id="CUR54735.1"/>
    </source>
</evidence>
<feature type="region of interest" description="Disordered" evidence="1">
    <location>
        <begin position="65"/>
        <end position="88"/>
    </location>
</feature>
<dbReference type="GO" id="GO:0006355">
    <property type="term" value="P:regulation of DNA-templated transcription"/>
    <property type="evidence" value="ECO:0007669"/>
    <property type="project" value="InterPro"/>
</dbReference>
<sequence>MTAITIRKLPEGAKQRLRMRAAAHGRSMEAEARDILVTALDEPRRVDLSWIDQLMSAAEVYDGDEGVSLDIPEREPARTADLAPESLQ</sequence>
<proteinExistence type="predicted"/>
<evidence type="ECO:0000259" key="2">
    <source>
        <dbReference type="Pfam" id="PF22513"/>
    </source>
</evidence>